<sequence>MVEFDENIVDSILMRSIKKDGFCVLYNPIYGNNEIVLKADILKQLPKDYVFIDYVYKINNVSLSTFHRDVTSSQNNYKTNYPVYTAILYKYNGDLLSLCPASNRTYPFAWSHIYNITGNSGTVFLFNCDLLHAGQINNCREREVIQYKLCHKSDLIKLEHLKGIRTHKTDICSNSFYNQVMRKLSYYFEFPINYIFYPIMIKRENTNTIIGSLQSFIPLSYYNNT</sequence>
<protein>
    <recommendedName>
        <fullName evidence="2">Phytanoyl-CoA dioxygenase</fullName>
    </recommendedName>
</protein>
<evidence type="ECO:0000313" key="1">
    <source>
        <dbReference type="EMBL" id="QHU04056.1"/>
    </source>
</evidence>
<evidence type="ECO:0008006" key="2">
    <source>
        <dbReference type="Google" id="ProtNLM"/>
    </source>
</evidence>
<accession>A0A6C0JH11</accession>
<reference evidence="1" key="1">
    <citation type="journal article" date="2020" name="Nature">
        <title>Giant virus diversity and host interactions through global metagenomics.</title>
        <authorList>
            <person name="Schulz F."/>
            <person name="Roux S."/>
            <person name="Paez-Espino D."/>
            <person name="Jungbluth S."/>
            <person name="Walsh D.A."/>
            <person name="Denef V.J."/>
            <person name="McMahon K.D."/>
            <person name="Konstantinidis K.T."/>
            <person name="Eloe-Fadrosh E.A."/>
            <person name="Kyrpides N.C."/>
            <person name="Woyke T."/>
        </authorList>
    </citation>
    <scope>NUCLEOTIDE SEQUENCE</scope>
    <source>
        <strain evidence="1">GVMAG-M-3300027708-20</strain>
    </source>
</reference>
<dbReference type="AlphaFoldDB" id="A0A6C0JH11"/>
<name>A0A6C0JH11_9ZZZZ</name>
<organism evidence="1">
    <name type="scientific">viral metagenome</name>
    <dbReference type="NCBI Taxonomy" id="1070528"/>
    <lineage>
        <taxon>unclassified sequences</taxon>
        <taxon>metagenomes</taxon>
        <taxon>organismal metagenomes</taxon>
    </lineage>
</organism>
<dbReference type="EMBL" id="MN740390">
    <property type="protein sequence ID" value="QHU04056.1"/>
    <property type="molecule type" value="Genomic_DNA"/>
</dbReference>
<proteinExistence type="predicted"/>